<dbReference type="EMBL" id="JBHUGZ010000017">
    <property type="protein sequence ID" value="MFD1985673.1"/>
    <property type="molecule type" value="Genomic_DNA"/>
</dbReference>
<evidence type="ECO:0000313" key="1">
    <source>
        <dbReference type="EMBL" id="MFD1985673.1"/>
    </source>
</evidence>
<evidence type="ECO:0008006" key="3">
    <source>
        <dbReference type="Google" id="ProtNLM"/>
    </source>
</evidence>
<dbReference type="Proteomes" id="UP001597405">
    <property type="component" value="Unassembled WGS sequence"/>
</dbReference>
<organism evidence="1 2">
    <name type="scientific">Mesorhizobium newzealandense</name>
    <dbReference type="NCBI Taxonomy" id="1300302"/>
    <lineage>
        <taxon>Bacteria</taxon>
        <taxon>Pseudomonadati</taxon>
        <taxon>Pseudomonadota</taxon>
        <taxon>Alphaproteobacteria</taxon>
        <taxon>Hyphomicrobiales</taxon>
        <taxon>Phyllobacteriaceae</taxon>
        <taxon>Mesorhizobium</taxon>
    </lineage>
</organism>
<reference evidence="2" key="1">
    <citation type="journal article" date="2019" name="Int. J. Syst. Evol. Microbiol.">
        <title>The Global Catalogue of Microorganisms (GCM) 10K type strain sequencing project: providing services to taxonomists for standard genome sequencing and annotation.</title>
        <authorList>
            <consortium name="The Broad Institute Genomics Platform"/>
            <consortium name="The Broad Institute Genome Sequencing Center for Infectious Disease"/>
            <person name="Wu L."/>
            <person name="Ma J."/>
        </authorList>
    </citation>
    <scope>NUCLEOTIDE SEQUENCE [LARGE SCALE GENOMIC DNA]</scope>
    <source>
        <strain evidence="2">CGMCC 1.16225</strain>
    </source>
</reference>
<gene>
    <name evidence="1" type="ORF">ACFSOZ_24810</name>
</gene>
<evidence type="ECO:0000313" key="2">
    <source>
        <dbReference type="Proteomes" id="UP001597405"/>
    </source>
</evidence>
<comment type="caution">
    <text evidence="1">The sequence shown here is derived from an EMBL/GenBank/DDBJ whole genome shotgun (WGS) entry which is preliminary data.</text>
</comment>
<name>A0ABW4UDX9_9HYPH</name>
<accession>A0ABW4UDX9</accession>
<protein>
    <recommendedName>
        <fullName evidence="3">LacI family transcriptional regulator</fullName>
    </recommendedName>
</protein>
<proteinExistence type="predicted"/>
<sequence>MANHEISRDGTALTVTMAMAIRKRGGRKLIVSPAGAEPWAPSRPRIDNTLLRALVQAFHWQHELESGKHATISELAAAEKLDRSFVSHMLRLTLLAPDLVEAILDGRQPPTMQLQPLVRGFPVEWERQRRNTREGLVLTQR</sequence>
<dbReference type="RefSeq" id="WP_379102178.1">
    <property type="nucleotide sequence ID" value="NZ_JBHUGZ010000017.1"/>
</dbReference>
<dbReference type="SUPFAM" id="SSF109709">
    <property type="entry name" value="KorB DNA-binding domain-like"/>
    <property type="match status" value="1"/>
</dbReference>
<keyword evidence="2" id="KW-1185">Reference proteome</keyword>